<dbReference type="Gene3D" id="3.90.280.10">
    <property type="entry name" value="PEBP-like"/>
    <property type="match status" value="1"/>
</dbReference>
<dbReference type="OrthoDB" id="9797506at2"/>
<keyword evidence="1" id="KW-0732">Signal</keyword>
<dbReference type="InterPro" id="IPR008914">
    <property type="entry name" value="PEBP"/>
</dbReference>
<feature type="signal peptide" evidence="1">
    <location>
        <begin position="1"/>
        <end position="26"/>
    </location>
</feature>
<evidence type="ECO:0000256" key="1">
    <source>
        <dbReference type="SAM" id="SignalP"/>
    </source>
</evidence>
<sequence>MSPRSTRSAFSFCAAALLAASALAHAQPGHTLDVDWETSGQDGRVAAVHASCVPAAAGRTAPGPNRSPAVRWSAGPAATRSYALALVDLDVPAALSTVNRAGAPIADDAPRITFPHWLLANIPPTLTRLAEGEDGGGTQRGGLSPGWTPHGQRGVNGFASLMKDGPYAGYMGPCPPWNDRVAHRYRLTVFALDVARLPLGPSFTWTDLQAAMQGHVVAQGSAELRYSVAGDAAR</sequence>
<gene>
    <name evidence="2" type="ORF">WL73_11305</name>
</gene>
<dbReference type="SUPFAM" id="SSF49777">
    <property type="entry name" value="PEBP-like"/>
    <property type="match status" value="1"/>
</dbReference>
<evidence type="ECO:0008006" key="4">
    <source>
        <dbReference type="Google" id="ProtNLM"/>
    </source>
</evidence>
<protein>
    <recommendedName>
        <fullName evidence="4">Phosphatidylethanolamine-binding protein</fullName>
    </recommendedName>
</protein>
<comment type="caution">
    <text evidence="2">The sequence shown here is derived from an EMBL/GenBank/DDBJ whole genome shotgun (WGS) entry which is preliminary data.</text>
</comment>
<dbReference type="InterPro" id="IPR005247">
    <property type="entry name" value="YbhB_YbcL/LppC-like"/>
</dbReference>
<dbReference type="InterPro" id="IPR036610">
    <property type="entry name" value="PEBP-like_sf"/>
</dbReference>
<dbReference type="RefSeq" id="WP_059961002.1">
    <property type="nucleotide sequence ID" value="NZ_LPCX01000027.1"/>
</dbReference>
<feature type="chain" id="PRO_5007130459" description="Phosphatidylethanolamine-binding protein" evidence="1">
    <location>
        <begin position="27"/>
        <end position="234"/>
    </location>
</feature>
<dbReference type="EMBL" id="LPIX01000038">
    <property type="protein sequence ID" value="KWE06211.1"/>
    <property type="molecule type" value="Genomic_DNA"/>
</dbReference>
<evidence type="ECO:0000313" key="2">
    <source>
        <dbReference type="EMBL" id="KWE06211.1"/>
    </source>
</evidence>
<accession>A0A108JH07</accession>
<organism evidence="2 3">
    <name type="scientific">Burkholderia ubonensis</name>
    <dbReference type="NCBI Taxonomy" id="101571"/>
    <lineage>
        <taxon>Bacteria</taxon>
        <taxon>Pseudomonadati</taxon>
        <taxon>Pseudomonadota</taxon>
        <taxon>Betaproteobacteria</taxon>
        <taxon>Burkholderiales</taxon>
        <taxon>Burkholderiaceae</taxon>
        <taxon>Burkholderia</taxon>
        <taxon>Burkholderia cepacia complex</taxon>
    </lineage>
</organism>
<dbReference type="PANTHER" id="PTHR30289">
    <property type="entry name" value="UNCHARACTERIZED PROTEIN YBCL-RELATED"/>
    <property type="match status" value="1"/>
</dbReference>
<dbReference type="Pfam" id="PF01161">
    <property type="entry name" value="PBP"/>
    <property type="match status" value="1"/>
</dbReference>
<dbReference type="NCBIfam" id="TIGR00481">
    <property type="entry name" value="YbhB/YbcL family Raf kinase inhibitor-like protein"/>
    <property type="match status" value="1"/>
</dbReference>
<dbReference type="PANTHER" id="PTHR30289:SF1">
    <property type="entry name" value="PEBP (PHOSPHATIDYLETHANOLAMINE-BINDING PROTEIN) FAMILY PROTEIN"/>
    <property type="match status" value="1"/>
</dbReference>
<proteinExistence type="predicted"/>
<dbReference type="Proteomes" id="UP000062998">
    <property type="component" value="Unassembled WGS sequence"/>
</dbReference>
<evidence type="ECO:0000313" key="3">
    <source>
        <dbReference type="Proteomes" id="UP000062998"/>
    </source>
</evidence>
<dbReference type="AlphaFoldDB" id="A0A108JH07"/>
<reference evidence="2 3" key="1">
    <citation type="submission" date="2015-11" db="EMBL/GenBank/DDBJ databases">
        <title>Expanding the genomic diversity of Burkholderia species for the development of highly accurate diagnostics.</title>
        <authorList>
            <person name="Sahl J."/>
            <person name="Keim P."/>
            <person name="Wagner D."/>
        </authorList>
    </citation>
    <scope>NUCLEOTIDE SEQUENCE [LARGE SCALE GENOMIC DNA]</scope>
    <source>
        <strain evidence="2 3">MSMB2167WGS</strain>
    </source>
</reference>
<dbReference type="CDD" id="cd00865">
    <property type="entry name" value="PEBP_bact_arch"/>
    <property type="match status" value="1"/>
</dbReference>
<name>A0A108JH07_9BURK</name>